<evidence type="ECO:0000313" key="2">
    <source>
        <dbReference type="Proteomes" id="UP001070352"/>
    </source>
</evidence>
<gene>
    <name evidence="1" type="ORF">MOC45_03145</name>
</gene>
<protein>
    <submittedName>
        <fullName evidence="1">Uncharacterized protein</fullName>
    </submittedName>
</protein>
<organism evidence="1 2">
    <name type="scientific">Bacillus spizizenii</name>
    <name type="common">Bacillus subtilis subsp. spizizenii</name>
    <dbReference type="NCBI Taxonomy" id="96241"/>
    <lineage>
        <taxon>Bacteria</taxon>
        <taxon>Bacillati</taxon>
        <taxon>Bacillota</taxon>
        <taxon>Bacilli</taxon>
        <taxon>Bacillales</taxon>
        <taxon>Bacillaceae</taxon>
        <taxon>Bacillus</taxon>
    </lineage>
</organism>
<reference evidence="1" key="1">
    <citation type="submission" date="2022-02" db="EMBL/GenBank/DDBJ databases">
        <title>Crop Bioprotection Bacillus Genome Sequencing.</title>
        <authorList>
            <person name="Dunlap C."/>
        </authorList>
    </citation>
    <scope>NUCLEOTIDE SEQUENCE</scope>
    <source>
        <strain evidence="1">M18B4</strain>
    </source>
</reference>
<dbReference type="Proteomes" id="UP001070352">
    <property type="component" value="Unassembled WGS sequence"/>
</dbReference>
<sequence length="149" mass="17292">MAFLYISDVYACIHKTLRKDEVIRKLMGFDESTTSTDMALRIQKRKNPVELVDGKLPLITFYKLPGQRELTNYLSYVTAFDFDIYTNDDVELAIEIADRINYLFDDKYLPLSKGSSFKGHFVTSAEDETDLENTYKYFTQVEFTFGIEG</sequence>
<name>A0A9Q4DL67_BACSC</name>
<dbReference type="EMBL" id="JALANJ010000003">
    <property type="protein sequence ID" value="MCY8119609.1"/>
    <property type="molecule type" value="Genomic_DNA"/>
</dbReference>
<comment type="caution">
    <text evidence="1">The sequence shown here is derived from an EMBL/GenBank/DDBJ whole genome shotgun (WGS) entry which is preliminary data.</text>
</comment>
<accession>A0A9Q4DL67</accession>
<dbReference type="AlphaFoldDB" id="A0A9Q4DL67"/>
<proteinExistence type="predicted"/>
<evidence type="ECO:0000313" key="1">
    <source>
        <dbReference type="EMBL" id="MCY8119609.1"/>
    </source>
</evidence>